<dbReference type="AlphaFoldDB" id="A0A6N1VEK1"/>
<feature type="compositionally biased region" description="Low complexity" evidence="1">
    <location>
        <begin position="70"/>
        <end position="82"/>
    </location>
</feature>
<dbReference type="Proteomes" id="UP000509367">
    <property type="component" value="Chromosome"/>
</dbReference>
<dbReference type="EMBL" id="CP054836">
    <property type="protein sequence ID" value="QKV19376.1"/>
    <property type="molecule type" value="Genomic_DNA"/>
</dbReference>
<feature type="region of interest" description="Disordered" evidence="1">
    <location>
        <begin position="168"/>
        <end position="200"/>
    </location>
</feature>
<dbReference type="RefSeq" id="WP_175277268.1">
    <property type="nucleotide sequence ID" value="NZ_CP054836.1"/>
</dbReference>
<proteinExistence type="predicted"/>
<feature type="transmembrane region" description="Helical" evidence="2">
    <location>
        <begin position="138"/>
        <end position="159"/>
    </location>
</feature>
<organism evidence="3 4">
    <name type="scientific">Oricola thermophila</name>
    <dbReference type="NCBI Taxonomy" id="2742145"/>
    <lineage>
        <taxon>Bacteria</taxon>
        <taxon>Pseudomonadati</taxon>
        <taxon>Pseudomonadota</taxon>
        <taxon>Alphaproteobacteria</taxon>
        <taxon>Hyphomicrobiales</taxon>
        <taxon>Ahrensiaceae</taxon>
        <taxon>Oricola</taxon>
    </lineage>
</organism>
<dbReference type="KEGG" id="orm:HTY61_13365"/>
<name>A0A6N1VEK1_9HYPH</name>
<keyword evidence="2" id="KW-0472">Membrane</keyword>
<keyword evidence="2" id="KW-0812">Transmembrane</keyword>
<keyword evidence="4" id="KW-1185">Reference proteome</keyword>
<accession>A0A6N1VEK1</accession>
<evidence type="ECO:0000313" key="3">
    <source>
        <dbReference type="EMBL" id="QKV19376.1"/>
    </source>
</evidence>
<feature type="region of interest" description="Disordered" evidence="1">
    <location>
        <begin position="70"/>
        <end position="132"/>
    </location>
</feature>
<evidence type="ECO:0000256" key="2">
    <source>
        <dbReference type="SAM" id="Phobius"/>
    </source>
</evidence>
<sequence>MSDNELEIALKNALARGEASNPAFRQRVYRAAVNALERTLASQPDADAAHVAEQKRRLAEAIRAAEAAFAEPAPAAPASPEVQPEPRAETRGPEVSLQAEPRAERRDEAPREAGVEPEPRIEAPDREERPGTRRRAPFAKMLTGVIVLAVIVMGAWWIVSTGAFRSAAERDTSVPNPPLQLENESFRGNPDAKTSSGPAHLPELAASDEGWIVLFRPDDPTTVSLVGNASAVIESDAVGQFARIVSPDTESPVLIDIPSGVMQTLAGRTAQFSIIARSDVNAPTQISVTCDIAGQGDCGRRRFSVTQNDGEFLFAAEIPSGATGTGTVSIVTDISDGGRAVKLSGVRVRELRR</sequence>
<evidence type="ECO:0000256" key="1">
    <source>
        <dbReference type="SAM" id="MobiDB-lite"/>
    </source>
</evidence>
<reference evidence="3 4" key="1">
    <citation type="submission" date="2020-06" db="EMBL/GenBank/DDBJ databases">
        <title>Oricola thermophila sp. nov. isolated from a tidal sediments.</title>
        <authorList>
            <person name="Kwon K.K."/>
            <person name="Yang S.-H."/>
            <person name="Park M.-J."/>
        </authorList>
    </citation>
    <scope>NUCLEOTIDE SEQUENCE [LARGE SCALE GENOMIC DNA]</scope>
    <source>
        <strain evidence="3 4">MEBiC13590</strain>
    </source>
</reference>
<keyword evidence="2" id="KW-1133">Transmembrane helix</keyword>
<gene>
    <name evidence="3" type="ORF">HTY61_13365</name>
</gene>
<feature type="compositionally biased region" description="Basic and acidic residues" evidence="1">
    <location>
        <begin position="101"/>
        <end position="131"/>
    </location>
</feature>
<evidence type="ECO:0000313" key="4">
    <source>
        <dbReference type="Proteomes" id="UP000509367"/>
    </source>
</evidence>
<protein>
    <submittedName>
        <fullName evidence="3">Uncharacterized protein</fullName>
    </submittedName>
</protein>